<organism evidence="2 3">
    <name type="scientific">Pseudomonas jessenii</name>
    <dbReference type="NCBI Taxonomy" id="77298"/>
    <lineage>
        <taxon>Bacteria</taxon>
        <taxon>Pseudomonadati</taxon>
        <taxon>Pseudomonadota</taxon>
        <taxon>Gammaproteobacteria</taxon>
        <taxon>Pseudomonadales</taxon>
        <taxon>Pseudomonadaceae</taxon>
        <taxon>Pseudomonas</taxon>
    </lineage>
</organism>
<dbReference type="Proteomes" id="UP000198542">
    <property type="component" value="Unassembled WGS sequence"/>
</dbReference>
<keyword evidence="1" id="KW-0472">Membrane</keyword>
<keyword evidence="3" id="KW-1185">Reference proteome</keyword>
<keyword evidence="1" id="KW-0812">Transmembrane</keyword>
<keyword evidence="1" id="KW-1133">Transmembrane helix</keyword>
<gene>
    <name evidence="2" type="ORF">SAMN04490187_5668</name>
</gene>
<dbReference type="AlphaFoldDB" id="A0A1H4V8K7"/>
<feature type="transmembrane region" description="Helical" evidence="1">
    <location>
        <begin position="45"/>
        <end position="66"/>
    </location>
</feature>
<proteinExistence type="predicted"/>
<dbReference type="EMBL" id="FNTC01000002">
    <property type="protein sequence ID" value="SEC77419.1"/>
    <property type="molecule type" value="Genomic_DNA"/>
</dbReference>
<accession>A0A1H4V8K7</accession>
<sequence length="86" mass="9097">MDFALSPPMYFLSRMAAEVRFTKMTLQTIRTSISKFAKDEDGLTIVEYAVAGGLITVAVAAMFVTLGGEVNTKITALCAAVKGAAC</sequence>
<evidence type="ECO:0000313" key="3">
    <source>
        <dbReference type="Proteomes" id="UP000198542"/>
    </source>
</evidence>
<name>A0A1H4V8K7_PSEJE</name>
<protein>
    <submittedName>
        <fullName evidence="2">Pilus assembly protein Flp/PilA</fullName>
    </submittedName>
</protein>
<reference evidence="3" key="1">
    <citation type="submission" date="2016-10" db="EMBL/GenBank/DDBJ databases">
        <authorList>
            <person name="Varghese N."/>
            <person name="Submissions S."/>
        </authorList>
    </citation>
    <scope>NUCLEOTIDE SEQUENCE [LARGE SCALE GENOMIC DNA]</scope>
    <source>
        <strain evidence="3">BS3660</strain>
    </source>
</reference>
<evidence type="ECO:0000313" key="2">
    <source>
        <dbReference type="EMBL" id="SEC77419.1"/>
    </source>
</evidence>
<evidence type="ECO:0000256" key="1">
    <source>
        <dbReference type="SAM" id="Phobius"/>
    </source>
</evidence>